<evidence type="ECO:0000313" key="3">
    <source>
        <dbReference type="Proteomes" id="UP000289792"/>
    </source>
</evidence>
<comment type="caution">
    <text evidence="2">The sequence shown here is derived from an EMBL/GenBank/DDBJ whole genome shotgun (WGS) entry which is preliminary data.</text>
</comment>
<sequence length="178" mass="20243">MREIVGFNLTIIPINQTFIRFRQIFNPDLPILPPDRLSKAIAYYVILSLPVFKKCLIMLHENDYATYKIVDGIVHVIYKNIDLDVSQAVHIVKDRLMLQAGQFMPVLCDIRAIQGIDKASRSYLSLEGSAFVKAVAFVVDSPVSEMLSDIYLTTNSPTIPTKSFLNSEEAVKYLNRFR</sequence>
<dbReference type="Pfam" id="PF25056">
    <property type="entry name" value="DUF7793"/>
    <property type="match status" value="1"/>
</dbReference>
<dbReference type="AlphaFoldDB" id="A0A4Q0XG37"/>
<dbReference type="RefSeq" id="WP_129018309.1">
    <property type="nucleotide sequence ID" value="NZ_SDDZ01000011.1"/>
</dbReference>
<feature type="domain" description="DUF7793" evidence="1">
    <location>
        <begin position="67"/>
        <end position="177"/>
    </location>
</feature>
<proteinExistence type="predicted"/>
<dbReference type="Gene3D" id="3.40.970.30">
    <property type="entry name" value="yp_829618.1 like domains"/>
    <property type="match status" value="1"/>
</dbReference>
<dbReference type="InterPro" id="IPR056695">
    <property type="entry name" value="DUF7793"/>
</dbReference>
<keyword evidence="3" id="KW-1185">Reference proteome</keyword>
<dbReference type="Proteomes" id="UP000289792">
    <property type="component" value="Unassembled WGS sequence"/>
</dbReference>
<dbReference type="OrthoDB" id="957652at2"/>
<protein>
    <recommendedName>
        <fullName evidence="1">DUF7793 domain-containing protein</fullName>
    </recommendedName>
</protein>
<evidence type="ECO:0000313" key="2">
    <source>
        <dbReference type="EMBL" id="RXJ45689.1"/>
    </source>
</evidence>
<dbReference type="EMBL" id="SDDZ01000011">
    <property type="protein sequence ID" value="RXJ45689.1"/>
    <property type="molecule type" value="Genomic_DNA"/>
</dbReference>
<name>A0A4Q0XG37_9FLAO</name>
<evidence type="ECO:0000259" key="1">
    <source>
        <dbReference type="Pfam" id="PF25056"/>
    </source>
</evidence>
<reference evidence="2 3" key="1">
    <citation type="submission" date="2019-01" db="EMBL/GenBank/DDBJ databases">
        <title>Genome sequence of the Antarctic species Gelidibacter gilvus ACAM 158(T).</title>
        <authorList>
            <person name="Bowman J.P."/>
        </authorList>
    </citation>
    <scope>NUCLEOTIDE SEQUENCE [LARGE SCALE GENOMIC DNA]</scope>
    <source>
        <strain evidence="2 3">IC158</strain>
    </source>
</reference>
<accession>A0A4Q0XG37</accession>
<gene>
    <name evidence="2" type="ORF">ESZ48_14925</name>
</gene>
<organism evidence="2 3">
    <name type="scientific">Gelidibacter gilvus</name>
    <dbReference type="NCBI Taxonomy" id="59602"/>
    <lineage>
        <taxon>Bacteria</taxon>
        <taxon>Pseudomonadati</taxon>
        <taxon>Bacteroidota</taxon>
        <taxon>Flavobacteriia</taxon>
        <taxon>Flavobacteriales</taxon>
        <taxon>Flavobacteriaceae</taxon>
        <taxon>Gelidibacter</taxon>
    </lineage>
</organism>